<evidence type="ECO:0000313" key="2">
    <source>
        <dbReference type="Proteomes" id="UP000077755"/>
    </source>
</evidence>
<reference evidence="1" key="1">
    <citation type="journal article" date="2016" name="Nat. Genet.">
        <title>A high-quality carrot genome assembly provides new insights into carotenoid accumulation and asterid genome evolution.</title>
        <authorList>
            <person name="Iorizzo M."/>
            <person name="Ellison S."/>
            <person name="Senalik D."/>
            <person name="Zeng P."/>
            <person name="Satapoomin P."/>
            <person name="Huang J."/>
            <person name="Bowman M."/>
            <person name="Iovene M."/>
            <person name="Sanseverino W."/>
            <person name="Cavagnaro P."/>
            <person name="Yildiz M."/>
            <person name="Macko-Podgorni A."/>
            <person name="Moranska E."/>
            <person name="Grzebelus E."/>
            <person name="Grzebelus D."/>
            <person name="Ashrafi H."/>
            <person name="Zheng Z."/>
            <person name="Cheng S."/>
            <person name="Spooner D."/>
            <person name="Van Deynze A."/>
            <person name="Simon P."/>
        </authorList>
    </citation>
    <scope>NUCLEOTIDE SEQUENCE</scope>
    <source>
        <tissue evidence="1">Leaf</tissue>
    </source>
</reference>
<protein>
    <recommendedName>
        <fullName evidence="3">Nuclease HARBI1</fullName>
    </recommendedName>
</protein>
<keyword evidence="2" id="KW-1185">Reference proteome</keyword>
<gene>
    <name evidence="1" type="ORF">DCAR_0101905</name>
</gene>
<evidence type="ECO:0000313" key="1">
    <source>
        <dbReference type="EMBL" id="WOG82737.1"/>
    </source>
</evidence>
<dbReference type="InterPro" id="IPR006912">
    <property type="entry name" value="Harbinger_derived_prot"/>
</dbReference>
<dbReference type="EMBL" id="CP093343">
    <property type="protein sequence ID" value="WOG82737.1"/>
    <property type="molecule type" value="Genomic_DNA"/>
</dbReference>
<accession>A0AAF0W472</accession>
<dbReference type="Pfam" id="PF04827">
    <property type="entry name" value="Plant_tran"/>
    <property type="match status" value="1"/>
</dbReference>
<proteinExistence type="predicted"/>
<dbReference type="Proteomes" id="UP000077755">
    <property type="component" value="Chromosome 1"/>
</dbReference>
<reference evidence="1" key="2">
    <citation type="submission" date="2022-03" db="EMBL/GenBank/DDBJ databases">
        <title>Draft title - Genomic analysis of global carrot germplasm unveils the trajectory of domestication and the origin of high carotenoid orange carrot.</title>
        <authorList>
            <person name="Iorizzo M."/>
            <person name="Ellison S."/>
            <person name="Senalik D."/>
            <person name="Macko-Podgorni A."/>
            <person name="Grzebelus D."/>
            <person name="Bostan H."/>
            <person name="Rolling W."/>
            <person name="Curaba J."/>
            <person name="Simon P."/>
        </authorList>
    </citation>
    <scope>NUCLEOTIDE SEQUENCE</scope>
    <source>
        <tissue evidence="1">Leaf</tissue>
    </source>
</reference>
<dbReference type="AlphaFoldDB" id="A0AAF0W472"/>
<dbReference type="PANTHER" id="PTHR47150:SF7">
    <property type="entry name" value="NUCLEASE"/>
    <property type="match status" value="1"/>
</dbReference>
<dbReference type="PANTHER" id="PTHR47150">
    <property type="entry name" value="OS12G0169200 PROTEIN"/>
    <property type="match status" value="1"/>
</dbReference>
<organism evidence="1 2">
    <name type="scientific">Daucus carota subsp. sativus</name>
    <name type="common">Carrot</name>
    <dbReference type="NCBI Taxonomy" id="79200"/>
    <lineage>
        <taxon>Eukaryota</taxon>
        <taxon>Viridiplantae</taxon>
        <taxon>Streptophyta</taxon>
        <taxon>Embryophyta</taxon>
        <taxon>Tracheophyta</taxon>
        <taxon>Spermatophyta</taxon>
        <taxon>Magnoliopsida</taxon>
        <taxon>eudicotyledons</taxon>
        <taxon>Gunneridae</taxon>
        <taxon>Pentapetalae</taxon>
        <taxon>asterids</taxon>
        <taxon>campanulids</taxon>
        <taxon>Apiales</taxon>
        <taxon>Apiaceae</taxon>
        <taxon>Apioideae</taxon>
        <taxon>Scandiceae</taxon>
        <taxon>Daucinae</taxon>
        <taxon>Daucus</taxon>
        <taxon>Daucus sect. Daucus</taxon>
    </lineage>
</organism>
<name>A0AAF0W472_DAUCS</name>
<evidence type="ECO:0008006" key="3">
    <source>
        <dbReference type="Google" id="ProtNLM"/>
    </source>
</evidence>
<sequence length="211" mass="24474">MDPDDIIAYLVQEEVEEEDEMNIALASFSELIRRSSSRVVRHGGSVFNHRMIRRNRDLGNQLIYRDYFSDNPTYPDYIFRRRFRMRRSLFVRIQAAIESHDPYFVQRYNAAGILGLSSLQKITAALRIIAYGVPADAIDDYIRIGESTAIESLKKFVTAIVQIFGEQYLRKPNSADINRLMEVAKQRGFPGMLGSIDCMHWRWKNCPTAAW</sequence>